<comment type="caution">
    <text evidence="1">The sequence shown here is derived from an EMBL/GenBank/DDBJ whole genome shotgun (WGS) entry which is preliminary data.</text>
</comment>
<dbReference type="Proteomes" id="UP001157069">
    <property type="component" value="Unassembled WGS sequence"/>
</dbReference>
<reference evidence="2" key="1">
    <citation type="journal article" date="2019" name="Int. J. Syst. Evol. Microbiol.">
        <title>The Global Catalogue of Microorganisms (GCM) 10K type strain sequencing project: providing services to taxonomists for standard genome sequencing and annotation.</title>
        <authorList>
            <consortium name="The Broad Institute Genomics Platform"/>
            <consortium name="The Broad Institute Genome Sequencing Center for Infectious Disease"/>
            <person name="Wu L."/>
            <person name="Ma J."/>
        </authorList>
    </citation>
    <scope>NUCLEOTIDE SEQUENCE [LARGE SCALE GENOMIC DNA]</scope>
    <source>
        <strain evidence="2">NBRC 108755</strain>
    </source>
</reference>
<dbReference type="EMBL" id="BSVA01000001">
    <property type="protein sequence ID" value="GMA90022.1"/>
    <property type="molecule type" value="Genomic_DNA"/>
</dbReference>
<dbReference type="RefSeq" id="WP_284297573.1">
    <property type="nucleotide sequence ID" value="NZ_BSVA01000001.1"/>
</dbReference>
<name>A0ABQ6JQL7_9MICO</name>
<protein>
    <submittedName>
        <fullName evidence="1">Uncharacterized protein</fullName>
    </submittedName>
</protein>
<keyword evidence="2" id="KW-1185">Reference proteome</keyword>
<evidence type="ECO:0000313" key="1">
    <source>
        <dbReference type="EMBL" id="GMA90022.1"/>
    </source>
</evidence>
<organism evidence="1 2">
    <name type="scientific">Homoserinibacter gongjuensis</name>
    <dbReference type="NCBI Taxonomy" id="1162968"/>
    <lineage>
        <taxon>Bacteria</taxon>
        <taxon>Bacillati</taxon>
        <taxon>Actinomycetota</taxon>
        <taxon>Actinomycetes</taxon>
        <taxon>Micrococcales</taxon>
        <taxon>Microbacteriaceae</taxon>
        <taxon>Homoserinibacter</taxon>
    </lineage>
</organism>
<evidence type="ECO:0000313" key="2">
    <source>
        <dbReference type="Proteomes" id="UP001157069"/>
    </source>
</evidence>
<proteinExistence type="predicted"/>
<accession>A0ABQ6JQL7</accession>
<gene>
    <name evidence="1" type="ORF">GCM10025869_05510</name>
</gene>
<sequence>MHCSLGWGLELDGLVQPQGEFENAEGRLRQGCCSVRNPDVMGDAGWDVSVADGRHLAVRSKDFELAEHASVSADR</sequence>